<evidence type="ECO:0000313" key="2">
    <source>
        <dbReference type="Proteomes" id="UP000012589"/>
    </source>
</evidence>
<reference evidence="1 2" key="1">
    <citation type="journal article" date="2014" name="Genome Announc.">
        <title>Draft genome sequences of the altered schaedler flora, a defined bacterial community from gnotobiotic mice.</title>
        <authorList>
            <person name="Wannemuehler M.J."/>
            <person name="Overstreet A.M."/>
            <person name="Ward D.V."/>
            <person name="Phillips G.J."/>
        </authorList>
    </citation>
    <scope>NUCLEOTIDE SEQUENCE [LARGE SCALE GENOMIC DNA]</scope>
    <source>
        <strain evidence="1 2">ASF492</strain>
    </source>
</reference>
<organism evidence="1 2">
    <name type="scientific">Eubacterium plexicaudatum ASF492</name>
    <dbReference type="NCBI Taxonomy" id="1235802"/>
    <lineage>
        <taxon>Bacteria</taxon>
        <taxon>Bacillati</taxon>
        <taxon>Bacillota</taxon>
        <taxon>Clostridia</taxon>
        <taxon>Eubacteriales</taxon>
        <taxon>Eubacteriaceae</taxon>
        <taxon>Eubacterium</taxon>
    </lineage>
</organism>
<dbReference type="AlphaFoldDB" id="N2A4S3"/>
<dbReference type="PATRIC" id="fig|1235802.3.peg.4915"/>
<dbReference type="STRING" id="1235802.C823_04648"/>
<name>N2A4S3_9FIRM</name>
<gene>
    <name evidence="1" type="ORF">C823_04648</name>
</gene>
<dbReference type="HOGENOM" id="CLU_2915638_0_0_9"/>
<dbReference type="EMBL" id="AQFT01000136">
    <property type="protein sequence ID" value="EMZ21075.1"/>
    <property type="molecule type" value="Genomic_DNA"/>
</dbReference>
<dbReference type="Proteomes" id="UP000012589">
    <property type="component" value="Unassembled WGS sequence"/>
</dbReference>
<protein>
    <submittedName>
        <fullName evidence="1">Uncharacterized protein</fullName>
    </submittedName>
</protein>
<sequence length="61" mass="6986">MIMDETIKGVKLTFSIEFNKKDKGIYIDKVLEIEDKLAQIIEEELKHDIIIGLAEPIVNSI</sequence>
<proteinExistence type="predicted"/>
<keyword evidence="2" id="KW-1185">Reference proteome</keyword>
<comment type="caution">
    <text evidence="1">The sequence shown here is derived from an EMBL/GenBank/DDBJ whole genome shotgun (WGS) entry which is preliminary data.</text>
</comment>
<evidence type="ECO:0000313" key="1">
    <source>
        <dbReference type="EMBL" id="EMZ21075.1"/>
    </source>
</evidence>
<accession>N2A4S3</accession>